<gene>
    <name evidence="1" type="ORF">FcAc13_05995</name>
</gene>
<accession>A0ABR7QXA7</accession>
<organism evidence="1 2">
    <name type="scientific">Frischella japonica</name>
    <dbReference type="NCBI Taxonomy" id="2741544"/>
    <lineage>
        <taxon>Bacteria</taxon>
        <taxon>Pseudomonadati</taxon>
        <taxon>Pseudomonadota</taxon>
        <taxon>Gammaproteobacteria</taxon>
        <taxon>Orbales</taxon>
        <taxon>Orbaceae</taxon>
        <taxon>Frischella</taxon>
    </lineage>
</organism>
<dbReference type="EMBL" id="JABURY010000015">
    <property type="protein sequence ID" value="MBC9130859.1"/>
    <property type="molecule type" value="Genomic_DNA"/>
</dbReference>
<reference evidence="1 2" key="1">
    <citation type="submission" date="2020-06" db="EMBL/GenBank/DDBJ databases">
        <title>Frischella cerana isolated from Apis cerana gut homogenate.</title>
        <authorList>
            <person name="Wolter L.A."/>
            <person name="Suenami S."/>
            <person name="Miyazaki R."/>
        </authorList>
    </citation>
    <scope>NUCLEOTIDE SEQUENCE [LARGE SCALE GENOMIC DNA]</scope>
    <source>
        <strain evidence="1 2">Ac13</strain>
    </source>
</reference>
<comment type="caution">
    <text evidence="1">The sequence shown here is derived from an EMBL/GenBank/DDBJ whole genome shotgun (WGS) entry which is preliminary data.</text>
</comment>
<dbReference type="Proteomes" id="UP000651208">
    <property type="component" value="Unassembled WGS sequence"/>
</dbReference>
<protein>
    <submittedName>
        <fullName evidence="1">Uncharacterized protein</fullName>
    </submittedName>
</protein>
<evidence type="ECO:0000313" key="1">
    <source>
        <dbReference type="EMBL" id="MBC9130859.1"/>
    </source>
</evidence>
<keyword evidence="2" id="KW-1185">Reference proteome</keyword>
<name>A0ABR7QXA7_9GAMM</name>
<evidence type="ECO:0000313" key="2">
    <source>
        <dbReference type="Proteomes" id="UP000651208"/>
    </source>
</evidence>
<dbReference type="RefSeq" id="WP_187755307.1">
    <property type="nucleotide sequence ID" value="NZ_JABURY010000015.1"/>
</dbReference>
<proteinExistence type="predicted"/>
<sequence>MIKLKKWIINAGKNGGADAPVSKTFLIKGTKDVRIDIEIITGKAFI</sequence>